<accession>A0A3A1UU34</accession>
<dbReference type="InterPro" id="IPR011006">
    <property type="entry name" value="CheY-like_superfamily"/>
</dbReference>
<dbReference type="GO" id="GO:0000160">
    <property type="term" value="P:phosphorelay signal transduction system"/>
    <property type="evidence" value="ECO:0007669"/>
    <property type="project" value="InterPro"/>
</dbReference>
<dbReference type="InterPro" id="IPR001789">
    <property type="entry name" value="Sig_transdc_resp-reg_receiver"/>
</dbReference>
<keyword evidence="1 5" id="KW-0597">Phosphoprotein</keyword>
<keyword evidence="3 8" id="KW-0238">DNA-binding</keyword>
<evidence type="ECO:0000259" key="7">
    <source>
        <dbReference type="PROSITE" id="PS50110"/>
    </source>
</evidence>
<dbReference type="Gene3D" id="3.40.50.2300">
    <property type="match status" value="1"/>
</dbReference>
<dbReference type="GO" id="GO:0003677">
    <property type="term" value="F:DNA binding"/>
    <property type="evidence" value="ECO:0007669"/>
    <property type="project" value="UniProtKB-KW"/>
</dbReference>
<evidence type="ECO:0000256" key="5">
    <source>
        <dbReference type="PROSITE-ProRule" id="PRU00169"/>
    </source>
</evidence>
<evidence type="ECO:0000259" key="6">
    <source>
        <dbReference type="PROSITE" id="PS50043"/>
    </source>
</evidence>
<feature type="modified residue" description="4-aspartylphosphate" evidence="5">
    <location>
        <position position="56"/>
    </location>
</feature>
<dbReference type="SMART" id="SM00421">
    <property type="entry name" value="HTH_LUXR"/>
    <property type="match status" value="1"/>
</dbReference>
<feature type="domain" description="Response regulatory" evidence="7">
    <location>
        <begin position="5"/>
        <end position="121"/>
    </location>
</feature>
<comment type="caution">
    <text evidence="8">The sequence shown here is derived from an EMBL/GenBank/DDBJ whole genome shotgun (WGS) entry which is preliminary data.</text>
</comment>
<dbReference type="EMBL" id="QXQA01000018">
    <property type="protein sequence ID" value="RIX49324.1"/>
    <property type="molecule type" value="Genomic_DNA"/>
</dbReference>
<dbReference type="CDD" id="cd06170">
    <property type="entry name" value="LuxR_C_like"/>
    <property type="match status" value="1"/>
</dbReference>
<dbReference type="SMART" id="SM00448">
    <property type="entry name" value="REC"/>
    <property type="match status" value="1"/>
</dbReference>
<feature type="domain" description="HTH luxR-type" evidence="6">
    <location>
        <begin position="154"/>
        <end position="219"/>
    </location>
</feature>
<evidence type="ECO:0000256" key="2">
    <source>
        <dbReference type="ARBA" id="ARBA00023015"/>
    </source>
</evidence>
<dbReference type="CDD" id="cd17535">
    <property type="entry name" value="REC_NarL-like"/>
    <property type="match status" value="1"/>
</dbReference>
<dbReference type="InterPro" id="IPR000792">
    <property type="entry name" value="Tscrpt_reg_LuxR_C"/>
</dbReference>
<dbReference type="PANTHER" id="PTHR43214">
    <property type="entry name" value="TWO-COMPONENT RESPONSE REGULATOR"/>
    <property type="match status" value="1"/>
</dbReference>
<sequence length="221" mass="24225">MNKIRLVIADDQTLLRDGLQTIFNLESDMEVVGLADNGEEAVRLALDCRPDLILMDVRMPLLDGIEATRLILAKNPDIRIVVLTTFAEDEYIVDSLVSGAAGFLLKDMPADRIVQSVREAAKGQLMMPSVIAGKLAARISALSAAPAKPAAAARFKQGHSFTDREKEIIHLLVEGSTNKEIAQNLFMSEGTVKNYVSIIYHKIGVNERTKAILHLKGLMMT</sequence>
<dbReference type="PRINTS" id="PR00038">
    <property type="entry name" value="HTHLUXR"/>
</dbReference>
<dbReference type="InterPro" id="IPR039420">
    <property type="entry name" value="WalR-like"/>
</dbReference>
<keyword evidence="9" id="KW-1185">Reference proteome</keyword>
<organism evidence="8 9">
    <name type="scientific">Paenibacillus nanensis</name>
    <dbReference type="NCBI Taxonomy" id="393251"/>
    <lineage>
        <taxon>Bacteria</taxon>
        <taxon>Bacillati</taxon>
        <taxon>Bacillota</taxon>
        <taxon>Bacilli</taxon>
        <taxon>Bacillales</taxon>
        <taxon>Paenibacillaceae</taxon>
        <taxon>Paenibacillus</taxon>
    </lineage>
</organism>
<keyword evidence="4" id="KW-0804">Transcription</keyword>
<gene>
    <name evidence="8" type="ORF">D3P08_22455</name>
</gene>
<evidence type="ECO:0000313" key="9">
    <source>
        <dbReference type="Proteomes" id="UP000266482"/>
    </source>
</evidence>
<dbReference type="SUPFAM" id="SSF46894">
    <property type="entry name" value="C-terminal effector domain of the bipartite response regulators"/>
    <property type="match status" value="1"/>
</dbReference>
<protein>
    <submittedName>
        <fullName evidence="8">DNA-binding response regulator</fullName>
    </submittedName>
</protein>
<keyword evidence="2" id="KW-0805">Transcription regulation</keyword>
<dbReference type="Pfam" id="PF00072">
    <property type="entry name" value="Response_reg"/>
    <property type="match status" value="1"/>
</dbReference>
<dbReference type="Pfam" id="PF00196">
    <property type="entry name" value="GerE"/>
    <property type="match status" value="1"/>
</dbReference>
<dbReference type="OrthoDB" id="9780153at2"/>
<reference evidence="8 9" key="1">
    <citation type="submission" date="2018-09" db="EMBL/GenBank/DDBJ databases">
        <title>Paenibacillus aracenensis nov. sp. isolated from a cave in southern Spain.</title>
        <authorList>
            <person name="Jurado V."/>
            <person name="Gutierrez-Patricio S."/>
            <person name="Gonzalez-Pimentel J.L."/>
            <person name="Miller A.Z."/>
            <person name="Laiz L."/>
            <person name="Saiz-Jimenez C."/>
        </authorList>
    </citation>
    <scope>NUCLEOTIDE SEQUENCE [LARGE SCALE GENOMIC DNA]</scope>
    <source>
        <strain evidence="8 9">DSM 22867</strain>
    </source>
</reference>
<dbReference type="GO" id="GO:0006355">
    <property type="term" value="P:regulation of DNA-templated transcription"/>
    <property type="evidence" value="ECO:0007669"/>
    <property type="project" value="InterPro"/>
</dbReference>
<dbReference type="PROSITE" id="PS50110">
    <property type="entry name" value="RESPONSE_REGULATORY"/>
    <property type="match status" value="1"/>
</dbReference>
<dbReference type="SUPFAM" id="SSF52172">
    <property type="entry name" value="CheY-like"/>
    <property type="match status" value="1"/>
</dbReference>
<evidence type="ECO:0000313" key="8">
    <source>
        <dbReference type="EMBL" id="RIX49324.1"/>
    </source>
</evidence>
<dbReference type="PROSITE" id="PS50043">
    <property type="entry name" value="HTH_LUXR_2"/>
    <property type="match status" value="1"/>
</dbReference>
<dbReference type="PANTHER" id="PTHR43214:SF43">
    <property type="entry name" value="TWO-COMPONENT RESPONSE REGULATOR"/>
    <property type="match status" value="1"/>
</dbReference>
<dbReference type="InterPro" id="IPR058245">
    <property type="entry name" value="NreC/VraR/RcsB-like_REC"/>
</dbReference>
<evidence type="ECO:0000256" key="1">
    <source>
        <dbReference type="ARBA" id="ARBA00022553"/>
    </source>
</evidence>
<dbReference type="InterPro" id="IPR016032">
    <property type="entry name" value="Sig_transdc_resp-reg_C-effctor"/>
</dbReference>
<evidence type="ECO:0000256" key="4">
    <source>
        <dbReference type="ARBA" id="ARBA00023163"/>
    </source>
</evidence>
<dbReference type="AlphaFoldDB" id="A0A3A1UU34"/>
<proteinExistence type="predicted"/>
<dbReference type="Proteomes" id="UP000266482">
    <property type="component" value="Unassembled WGS sequence"/>
</dbReference>
<dbReference type="RefSeq" id="WP_119602366.1">
    <property type="nucleotide sequence ID" value="NZ_QXQA01000018.1"/>
</dbReference>
<name>A0A3A1UU34_9BACL</name>
<evidence type="ECO:0000256" key="3">
    <source>
        <dbReference type="ARBA" id="ARBA00023125"/>
    </source>
</evidence>